<dbReference type="PRINTS" id="PR00905">
    <property type="entry name" value="MG045FAMILY"/>
</dbReference>
<evidence type="ECO:0000313" key="3">
    <source>
        <dbReference type="Proteomes" id="UP001237011"/>
    </source>
</evidence>
<proteinExistence type="predicted"/>
<feature type="coiled-coil region" evidence="1">
    <location>
        <begin position="516"/>
        <end position="543"/>
    </location>
</feature>
<keyword evidence="1" id="KW-0175">Coiled coil</keyword>
<evidence type="ECO:0008006" key="4">
    <source>
        <dbReference type="Google" id="ProtNLM"/>
    </source>
</evidence>
<sequence length="817" mass="93851">MKKVYRNLLISSAIVTTGAVVTGSVVYKTTHQYKPAFFNFKSYMSQDNLKKVSQVFTYKQFSEISEFNNALINNKAAAGVSTDFLAAQLVKKGLIQKIDYSILFNDPSLKNNFEKTQNVVRLFLREPIWNHLASYDSYLGNDENNKPKHLWEYFFPYYSQDTTIAYNVVKNPIKQQNREDPEDLTSAISNQWIRQQDFGNNEANNSFINVLKTLKDNNFNSWVITDAMRDNLLYGSSYWLLPDGQRTSARFTGDVQTNTYKTLVDSFKQLIKDGTGYDVKNNRHIMFEGDGLELLNLLINPKRHDINAAIMYNGDAIDAYYGSDNFPESEAEIKEGISRDGNIRVIKPKQNLLLVDGIVLSANNSQSNNQEYLNVLANSVYSNLRTYTGTQNSKENVLYPRGWFETNITDSQTLDLNNNFDKIKTYFTENTIAKVWSSIQQKGEFAKLYDSESLNIPVKEQNNLITKYSDLINLSLISNRQWLKQYQDDQSKSDDVVENYGAKINPAPYMLKEYFLEQKSALLDLISNNIDNLEEEIAKFDSSQFEDKILTSIVLNNLNEAKESLVDNDNKQEALALYLGRKIAFINISNLSEYENIDGWGNLTNFDYINYDPTQEIDYQIVLRNYFADVIEGQDKNAIDIYKIEEVTKPQDQLKLFVKELDILLSKTDNNETPSVEEDNTIIDLKQHEETLQKALNDLKDKMENANNTNVSSKQLLEAIKHVENSLNQIKASIKNLKAKGNKWEAIELRNNILKAIQTNNTVEINKYLESIIDEKSNPYIVDAWKNNGIIIHKALQPINEQISSEASQYYFLQTKS</sequence>
<dbReference type="EMBL" id="CP132191">
    <property type="protein sequence ID" value="WLP85928.1"/>
    <property type="molecule type" value="Genomic_DNA"/>
</dbReference>
<evidence type="ECO:0000313" key="2">
    <source>
        <dbReference type="EMBL" id="WLP85928.1"/>
    </source>
</evidence>
<dbReference type="RefSeq" id="WP_305938351.1">
    <property type="nucleotide sequence ID" value="NZ_CP132191.1"/>
</dbReference>
<keyword evidence="3" id="KW-1185">Reference proteome</keyword>
<reference evidence="2" key="1">
    <citation type="submission" date="2023-08" db="EMBL/GenBank/DDBJ databases">
        <title>Complete genome sequence of Mycoplasma seminis 2200.</title>
        <authorList>
            <person name="Spergser J."/>
        </authorList>
    </citation>
    <scope>NUCLEOTIDE SEQUENCE [LARGE SCALE GENOMIC DNA]</scope>
    <source>
        <strain evidence="2">2200</strain>
    </source>
</reference>
<dbReference type="Proteomes" id="UP001237011">
    <property type="component" value="Chromosome"/>
</dbReference>
<name>A0ABY9HBD9_9MOLU</name>
<feature type="coiled-coil region" evidence="1">
    <location>
        <begin position="682"/>
        <end position="740"/>
    </location>
</feature>
<gene>
    <name evidence="2" type="ORF">Q8852_02165</name>
</gene>
<accession>A0ABY9HBD9</accession>
<organism evidence="2 3">
    <name type="scientific">Mycoplasma seminis</name>
    <dbReference type="NCBI Taxonomy" id="512749"/>
    <lineage>
        <taxon>Bacteria</taxon>
        <taxon>Bacillati</taxon>
        <taxon>Mycoplasmatota</taxon>
        <taxon>Mollicutes</taxon>
        <taxon>Mycoplasmataceae</taxon>
        <taxon>Mycoplasma</taxon>
    </lineage>
</organism>
<protein>
    <recommendedName>
        <fullName evidence="4">Spermidine/putrescine transport system substrate-binding protein</fullName>
    </recommendedName>
</protein>
<evidence type="ECO:0000256" key="1">
    <source>
        <dbReference type="SAM" id="Coils"/>
    </source>
</evidence>
<dbReference type="InterPro" id="IPR000044">
    <property type="entry name" value="Uncharacterised_lipoprot_MG045"/>
</dbReference>